<feature type="transmembrane region" description="Helical" evidence="6">
    <location>
        <begin position="272"/>
        <end position="293"/>
    </location>
</feature>
<feature type="transmembrane region" description="Helical" evidence="6">
    <location>
        <begin position="90"/>
        <end position="113"/>
    </location>
</feature>
<evidence type="ECO:0000256" key="6">
    <source>
        <dbReference type="SAM" id="Phobius"/>
    </source>
</evidence>
<evidence type="ECO:0000256" key="5">
    <source>
        <dbReference type="ARBA" id="ARBA00023136"/>
    </source>
</evidence>
<comment type="similarity">
    <text evidence="2">Belongs to the EamA transporter family.</text>
</comment>
<dbReference type="OrthoDB" id="9810556at2"/>
<evidence type="ECO:0000256" key="4">
    <source>
        <dbReference type="ARBA" id="ARBA00022989"/>
    </source>
</evidence>
<feature type="domain" description="EamA" evidence="7">
    <location>
        <begin position="8"/>
        <end position="142"/>
    </location>
</feature>
<keyword evidence="5 6" id="KW-0472">Membrane</keyword>
<evidence type="ECO:0000256" key="2">
    <source>
        <dbReference type="ARBA" id="ARBA00007362"/>
    </source>
</evidence>
<dbReference type="InterPro" id="IPR050638">
    <property type="entry name" value="AA-Vitamin_Transporters"/>
</dbReference>
<feature type="transmembrane region" description="Helical" evidence="6">
    <location>
        <begin position="183"/>
        <end position="203"/>
    </location>
</feature>
<dbReference type="PANTHER" id="PTHR32322:SF2">
    <property type="entry name" value="EAMA DOMAIN-CONTAINING PROTEIN"/>
    <property type="match status" value="1"/>
</dbReference>
<reference evidence="8 9" key="1">
    <citation type="submission" date="2015-09" db="EMBL/GenBank/DDBJ databases">
        <authorList>
            <consortium name="Swine Surveillance"/>
        </authorList>
    </citation>
    <scope>NUCLEOTIDE SEQUENCE [LARGE SCALE GENOMIC DNA]</scope>
    <source>
        <strain evidence="8 9">CECT 7557</strain>
    </source>
</reference>
<evidence type="ECO:0000256" key="1">
    <source>
        <dbReference type="ARBA" id="ARBA00004141"/>
    </source>
</evidence>
<dbReference type="InterPro" id="IPR000620">
    <property type="entry name" value="EamA_dom"/>
</dbReference>
<feature type="transmembrane region" description="Helical" evidence="6">
    <location>
        <begin position="245"/>
        <end position="266"/>
    </location>
</feature>
<feature type="transmembrane region" description="Helical" evidence="6">
    <location>
        <begin position="215"/>
        <end position="238"/>
    </location>
</feature>
<evidence type="ECO:0000313" key="9">
    <source>
        <dbReference type="Proteomes" id="UP000052022"/>
    </source>
</evidence>
<sequence length="304" mass="32037">MSARDWVFIFALGIGWGLSFMFNAVLLRELGPLSVALGRVGFGALGCWVYLLATRQFAALSARRVCALLAFGAFSYAAPFSFYAIGQQDIASGVAGIVNATTPAMAVVVSHFWPQIWGGGERASLLKSLGVLCGFGGIVLLSLPILRDGGSSQIWAVCVTLCAPLCYAFSVNIARQFQGIPPVVIVAWGLTGATLALVPVALWQEGLPVITRAETWASLVVIGFVLTAAAFILFYNVLPRVGPTNITLVTLIAPMSALAAGVLVLGEVFLPAHFAGLALILFGLLLIDGRLFGKGRQNQNQPKG</sequence>
<dbReference type="SUPFAM" id="SSF103481">
    <property type="entry name" value="Multidrug resistance efflux transporter EmrE"/>
    <property type="match status" value="2"/>
</dbReference>
<accession>A0A0P1GCL7</accession>
<feature type="transmembrane region" description="Helical" evidence="6">
    <location>
        <begin position="152"/>
        <end position="171"/>
    </location>
</feature>
<dbReference type="AlphaFoldDB" id="A0A0P1GCL7"/>
<gene>
    <name evidence="8" type="ORF">TRM7557_02116</name>
</gene>
<name>A0A0P1GCL7_9RHOB</name>
<proteinExistence type="inferred from homology"/>
<keyword evidence="9" id="KW-1185">Reference proteome</keyword>
<feature type="transmembrane region" description="Helical" evidence="6">
    <location>
        <begin position="7"/>
        <end position="27"/>
    </location>
</feature>
<dbReference type="InterPro" id="IPR037185">
    <property type="entry name" value="EmrE-like"/>
</dbReference>
<dbReference type="PANTHER" id="PTHR32322">
    <property type="entry name" value="INNER MEMBRANE TRANSPORTER"/>
    <property type="match status" value="1"/>
</dbReference>
<keyword evidence="3 6" id="KW-0812">Transmembrane</keyword>
<dbReference type="Pfam" id="PF00892">
    <property type="entry name" value="EamA"/>
    <property type="match status" value="2"/>
</dbReference>
<evidence type="ECO:0000259" key="7">
    <source>
        <dbReference type="Pfam" id="PF00892"/>
    </source>
</evidence>
<dbReference type="STRING" id="928856.SAMN04488049_11069"/>
<dbReference type="RefSeq" id="WP_058290168.1">
    <property type="nucleotide sequence ID" value="NZ_CYSD01000033.1"/>
</dbReference>
<evidence type="ECO:0000256" key="3">
    <source>
        <dbReference type="ARBA" id="ARBA00022692"/>
    </source>
</evidence>
<protein>
    <submittedName>
        <fullName evidence="8">Putative DMT superfamily transporter inner membrane protein</fullName>
    </submittedName>
</protein>
<dbReference type="Proteomes" id="UP000052022">
    <property type="component" value="Unassembled WGS sequence"/>
</dbReference>
<feature type="domain" description="EamA" evidence="7">
    <location>
        <begin position="155"/>
        <end position="287"/>
    </location>
</feature>
<dbReference type="GO" id="GO:0016020">
    <property type="term" value="C:membrane"/>
    <property type="evidence" value="ECO:0007669"/>
    <property type="project" value="UniProtKB-SubCell"/>
</dbReference>
<feature type="transmembrane region" description="Helical" evidence="6">
    <location>
        <begin position="65"/>
        <end position="84"/>
    </location>
</feature>
<feature type="transmembrane region" description="Helical" evidence="6">
    <location>
        <begin position="33"/>
        <end position="53"/>
    </location>
</feature>
<evidence type="ECO:0000313" key="8">
    <source>
        <dbReference type="EMBL" id="CUH78940.1"/>
    </source>
</evidence>
<comment type="subcellular location">
    <subcellularLocation>
        <location evidence="1">Membrane</location>
        <topology evidence="1">Multi-pass membrane protein</topology>
    </subcellularLocation>
</comment>
<keyword evidence="4 6" id="KW-1133">Transmembrane helix</keyword>
<organism evidence="8 9">
    <name type="scientific">Tritonibacter multivorans</name>
    <dbReference type="NCBI Taxonomy" id="928856"/>
    <lineage>
        <taxon>Bacteria</taxon>
        <taxon>Pseudomonadati</taxon>
        <taxon>Pseudomonadota</taxon>
        <taxon>Alphaproteobacteria</taxon>
        <taxon>Rhodobacterales</taxon>
        <taxon>Paracoccaceae</taxon>
        <taxon>Tritonibacter</taxon>
    </lineage>
</organism>
<dbReference type="EMBL" id="CYSD01000033">
    <property type="protein sequence ID" value="CUH78940.1"/>
    <property type="molecule type" value="Genomic_DNA"/>
</dbReference>
<feature type="transmembrane region" description="Helical" evidence="6">
    <location>
        <begin position="125"/>
        <end position="146"/>
    </location>
</feature>